<evidence type="ECO:0000256" key="1">
    <source>
        <dbReference type="ARBA" id="ARBA00004401"/>
    </source>
</evidence>
<dbReference type="InterPro" id="IPR000223">
    <property type="entry name" value="Pept_S26A_signal_pept_1"/>
</dbReference>
<dbReference type="EC" id="3.4.21.89" evidence="3"/>
<dbReference type="PRINTS" id="PR00727">
    <property type="entry name" value="LEADERPTASE"/>
</dbReference>
<dbReference type="InterPro" id="IPR036286">
    <property type="entry name" value="LexA/Signal_pep-like_sf"/>
</dbReference>
<dbReference type="CDD" id="cd06530">
    <property type="entry name" value="S26_SPase_I"/>
    <property type="match status" value="1"/>
</dbReference>
<dbReference type="GO" id="GO:0005886">
    <property type="term" value="C:plasma membrane"/>
    <property type="evidence" value="ECO:0007669"/>
    <property type="project" value="UniProtKB-SubCell"/>
</dbReference>
<protein>
    <recommendedName>
        <fullName evidence="3">Signal peptidase I</fullName>
        <ecNumber evidence="3">3.4.21.89</ecNumber>
    </recommendedName>
</protein>
<evidence type="ECO:0000256" key="2">
    <source>
        <dbReference type="ARBA" id="ARBA00009370"/>
    </source>
</evidence>
<dbReference type="GO" id="GO:0009003">
    <property type="term" value="F:signal peptidase activity"/>
    <property type="evidence" value="ECO:0007669"/>
    <property type="project" value="UniProtKB-EC"/>
</dbReference>
<dbReference type="GO" id="GO:0006465">
    <property type="term" value="P:signal peptide processing"/>
    <property type="evidence" value="ECO:0007669"/>
    <property type="project" value="InterPro"/>
</dbReference>
<keyword evidence="3" id="KW-0645">Protease</keyword>
<comment type="subcellular location">
    <subcellularLocation>
        <location evidence="1">Cell membrane</location>
        <topology evidence="1">Single-pass type II membrane protein</topology>
    </subcellularLocation>
    <subcellularLocation>
        <location evidence="3">Membrane</location>
        <topology evidence="3">Single-pass type II membrane protein</topology>
    </subcellularLocation>
</comment>
<comment type="similarity">
    <text evidence="2 3">Belongs to the peptidase S26 family.</text>
</comment>
<accession>A0A6L5X492</accession>
<comment type="caution">
    <text evidence="5">The sequence shown here is derived from an EMBL/GenBank/DDBJ whole genome shotgun (WGS) entry which is preliminary data.</text>
</comment>
<dbReference type="Proteomes" id="UP000481852">
    <property type="component" value="Unassembled WGS sequence"/>
</dbReference>
<dbReference type="EMBL" id="VULZ01000009">
    <property type="protein sequence ID" value="MSS15171.1"/>
    <property type="molecule type" value="Genomic_DNA"/>
</dbReference>
<gene>
    <name evidence="5" type="primary">lepB</name>
    <name evidence="5" type="ORF">FYJ35_09015</name>
</gene>
<sequence>MANRRQRRRHRNPPGVILRWTLLLLAVILILIAGISYAQGTVNVTGSSMYPALQPDDRALSEPVSYLVREPARGDIVQFSTGAGSGRDLVRRIVGLPGETVQIIGGKVYINGTVLDESAYVSGEIQYAGTASMPHTLSQDAYFVMADNRSSSFDSRDPTVGDIHKSDINGRLWLRYAPFRRFGLLE</sequence>
<dbReference type="SUPFAM" id="SSF51306">
    <property type="entry name" value="LexA/Signal peptidase"/>
    <property type="match status" value="1"/>
</dbReference>
<evidence type="ECO:0000256" key="3">
    <source>
        <dbReference type="RuleBase" id="RU362042"/>
    </source>
</evidence>
<dbReference type="Gene3D" id="2.10.109.10">
    <property type="entry name" value="Umud Fragment, subunit A"/>
    <property type="match status" value="1"/>
</dbReference>
<organism evidence="5 6">
    <name type="scientific">Porcincola intestinalis</name>
    <dbReference type="NCBI Taxonomy" id="2606632"/>
    <lineage>
        <taxon>Bacteria</taxon>
        <taxon>Bacillati</taxon>
        <taxon>Bacillota</taxon>
        <taxon>Clostridia</taxon>
        <taxon>Lachnospirales</taxon>
        <taxon>Lachnospiraceae</taxon>
        <taxon>Porcincola</taxon>
    </lineage>
</organism>
<dbReference type="PANTHER" id="PTHR43390">
    <property type="entry name" value="SIGNAL PEPTIDASE I"/>
    <property type="match status" value="1"/>
</dbReference>
<comment type="catalytic activity">
    <reaction evidence="3">
        <text>Cleavage of hydrophobic, N-terminal signal or leader sequences from secreted and periplasmic proteins.</text>
        <dbReference type="EC" id="3.4.21.89"/>
    </reaction>
</comment>
<dbReference type="RefSeq" id="WP_154525751.1">
    <property type="nucleotide sequence ID" value="NZ_VULZ01000009.1"/>
</dbReference>
<dbReference type="PANTHER" id="PTHR43390:SF1">
    <property type="entry name" value="CHLOROPLAST PROCESSING PEPTIDASE"/>
    <property type="match status" value="1"/>
</dbReference>
<reference evidence="5 6" key="1">
    <citation type="submission" date="2019-08" db="EMBL/GenBank/DDBJ databases">
        <title>In-depth cultivation of the pig gut microbiome towards novel bacterial diversity and tailored functional studies.</title>
        <authorList>
            <person name="Wylensek D."/>
            <person name="Hitch T.C.A."/>
            <person name="Clavel T."/>
        </authorList>
    </citation>
    <scope>NUCLEOTIDE SEQUENCE [LARGE SCALE GENOMIC DNA]</scope>
    <source>
        <strain evidence="5 6">Oil+RF-744-WCA-WT-11</strain>
    </source>
</reference>
<dbReference type="Pfam" id="PF10502">
    <property type="entry name" value="Peptidase_S26"/>
    <property type="match status" value="1"/>
</dbReference>
<name>A0A6L5X492_9FIRM</name>
<proteinExistence type="inferred from homology"/>
<evidence type="ECO:0000259" key="4">
    <source>
        <dbReference type="Pfam" id="PF10502"/>
    </source>
</evidence>
<keyword evidence="6" id="KW-1185">Reference proteome</keyword>
<feature type="domain" description="Peptidase S26" evidence="4">
    <location>
        <begin position="18"/>
        <end position="176"/>
    </location>
</feature>
<dbReference type="NCBIfam" id="TIGR02227">
    <property type="entry name" value="sigpep_I_bact"/>
    <property type="match status" value="1"/>
</dbReference>
<evidence type="ECO:0000313" key="6">
    <source>
        <dbReference type="Proteomes" id="UP000481852"/>
    </source>
</evidence>
<dbReference type="InterPro" id="IPR019533">
    <property type="entry name" value="Peptidase_S26"/>
</dbReference>
<evidence type="ECO:0000313" key="5">
    <source>
        <dbReference type="EMBL" id="MSS15171.1"/>
    </source>
</evidence>
<dbReference type="AlphaFoldDB" id="A0A6L5X492"/>
<keyword evidence="3 5" id="KW-0378">Hydrolase</keyword>
<dbReference type="GO" id="GO:0004252">
    <property type="term" value="F:serine-type endopeptidase activity"/>
    <property type="evidence" value="ECO:0007669"/>
    <property type="project" value="InterPro"/>
</dbReference>